<sequence length="668" mass="74470">MTVSSHRLELLSPARDAAIAREAILHGADAVYIGGPGFGARHNASNSLKDIAELVPFAHRYGAKIFVTLNTILHDDELEPAQRLITDLYQTGVDALIVQDMGILELDIPPIELHASTQCDIRTVEKAKFLSDVGFTQIVLARELNLEQIRAIHQATDATIEFFIHGALCVAYSGQCYISHAQTGRSANRGDCSQACRLPYTLKDDQGRVVSYEKHLLSMKDNDQTANLGALIDAGVRSFKIEGRYKDMSYVKNITAHYRQMLDAIIEERGDLARASSGRTEHFFVPSTEKTFHRGSTDYFVNARKGDIGAFDSPKFIGLPVGEVLKVAKDHLDVAVTEPLANGDGLNVMIKREVVGFRANTVEKTGENQYRVWPNEMPADLHKIRPHHPLNRNLDHNWQQALTKTSSERRVAVDIELGGWQEQLILTLTSEEGVSVTHTLDGQFDEANNAEKALNNLKDGLAKLGQTIYYARDVQINLPGALFVPNSLLNQFRREAAEMLDAARLASYQRGSRKPVADPAPVYPQTHLSFLANVYNQKAREFYHRYGVQLIDAAYEAHEEKGEVPVMITKHCLRFAFNLCPKQAKGNIKSWKATPMQLVNGDEVLTLKFDCRPCEMHVIGKIKNHILKMPLPGSVVAFVSPDDLLKTLPKRKGVKRQFSGYSQLIKSA</sequence>
<dbReference type="PROSITE" id="PS01276">
    <property type="entry name" value="PEPTIDASE_U32"/>
    <property type="match status" value="1"/>
</dbReference>
<dbReference type="EC" id="3.4.-.-" evidence="2"/>
<gene>
    <name evidence="2" type="primary">yhbU_2</name>
    <name evidence="2" type="ORF">NCTC9044_05391</name>
</gene>
<evidence type="ECO:0000313" key="3">
    <source>
        <dbReference type="Proteomes" id="UP000271797"/>
    </source>
</evidence>
<dbReference type="AlphaFoldDB" id="A0A3S5DV46"/>
<evidence type="ECO:0000313" key="2">
    <source>
        <dbReference type="EMBL" id="VED14469.1"/>
    </source>
</evidence>
<proteinExistence type="predicted"/>
<dbReference type="PANTHER" id="PTHR30217">
    <property type="entry name" value="PEPTIDASE U32 FAMILY"/>
    <property type="match status" value="1"/>
</dbReference>
<reference evidence="2 3" key="1">
    <citation type="submission" date="2018-12" db="EMBL/GenBank/DDBJ databases">
        <authorList>
            <consortium name="Pathogen Informatics"/>
        </authorList>
    </citation>
    <scope>NUCLEOTIDE SEQUENCE [LARGE SCALE GENOMIC DNA]</scope>
    <source>
        <strain evidence="2 3">NCTC9044</strain>
    </source>
</reference>
<protein>
    <submittedName>
        <fullName evidence="2">Putative peptidase</fullName>
        <ecNumber evidence="2">3.4.-.-</ecNumber>
    </submittedName>
</protein>
<organism evidence="2 3">
    <name type="scientific">Escherichia coli</name>
    <dbReference type="NCBI Taxonomy" id="562"/>
    <lineage>
        <taxon>Bacteria</taxon>
        <taxon>Pseudomonadati</taxon>
        <taxon>Pseudomonadota</taxon>
        <taxon>Gammaproteobacteria</taxon>
        <taxon>Enterobacterales</taxon>
        <taxon>Enterobacteriaceae</taxon>
        <taxon>Escherichia</taxon>
    </lineage>
</organism>
<feature type="domain" description="Peptidase U32 collagenase" evidence="1">
    <location>
        <begin position="391"/>
        <end position="505"/>
    </location>
</feature>
<dbReference type="InterPro" id="IPR020988">
    <property type="entry name" value="Pept_U32_collagenase"/>
</dbReference>
<dbReference type="Pfam" id="PF01136">
    <property type="entry name" value="Peptidase_U32"/>
    <property type="match status" value="1"/>
</dbReference>
<name>A0A3S5DV46_ECOLX</name>
<evidence type="ECO:0000259" key="1">
    <source>
        <dbReference type="Pfam" id="PF12392"/>
    </source>
</evidence>
<dbReference type="Proteomes" id="UP000271797">
    <property type="component" value="Chromosome"/>
</dbReference>
<dbReference type="InterPro" id="IPR051454">
    <property type="entry name" value="RNA/ubiquinone_mod_enzymes"/>
</dbReference>
<keyword evidence="2" id="KW-0378">Hydrolase</keyword>
<dbReference type="InterPro" id="IPR001539">
    <property type="entry name" value="Peptidase_U32"/>
</dbReference>
<dbReference type="GO" id="GO:0016787">
    <property type="term" value="F:hydrolase activity"/>
    <property type="evidence" value="ECO:0007669"/>
    <property type="project" value="UniProtKB-KW"/>
</dbReference>
<dbReference type="PANTHER" id="PTHR30217:SF10">
    <property type="entry name" value="23S RRNA 5-HYDROXYCYTIDINE C2501 SYNTHASE"/>
    <property type="match status" value="1"/>
</dbReference>
<accession>A0A3S5DV46</accession>
<dbReference type="Pfam" id="PF12392">
    <property type="entry name" value="DUF3656"/>
    <property type="match status" value="1"/>
</dbReference>
<dbReference type="EMBL" id="LR134238">
    <property type="protein sequence ID" value="VED14469.1"/>
    <property type="molecule type" value="Genomic_DNA"/>
</dbReference>